<evidence type="ECO:0000313" key="8">
    <source>
        <dbReference type="EMBL" id="CAF1411096.1"/>
    </source>
</evidence>
<dbReference type="EMBL" id="CAJNOH010005821">
    <property type="protein sequence ID" value="CAF1411096.1"/>
    <property type="molecule type" value="Genomic_DNA"/>
</dbReference>
<keyword evidence="2 4" id="KW-0371">Homeobox</keyword>
<dbReference type="SUPFAM" id="SSF46689">
    <property type="entry name" value="Homeodomain-like"/>
    <property type="match status" value="1"/>
</dbReference>
<comment type="caution">
    <text evidence="9">The sequence shown here is derived from an EMBL/GenBank/DDBJ whole genome shotgun (WGS) entry which is preliminary data.</text>
</comment>
<dbReference type="Proteomes" id="UP000663854">
    <property type="component" value="Unassembled WGS sequence"/>
</dbReference>
<dbReference type="Pfam" id="PF05920">
    <property type="entry name" value="Homeobox_KN"/>
    <property type="match status" value="1"/>
</dbReference>
<evidence type="ECO:0000256" key="5">
    <source>
        <dbReference type="SAM" id="MobiDB-lite"/>
    </source>
</evidence>
<evidence type="ECO:0000313" key="7">
    <source>
        <dbReference type="EMBL" id="CAF1293109.1"/>
    </source>
</evidence>
<dbReference type="InterPro" id="IPR008422">
    <property type="entry name" value="KN_HD"/>
</dbReference>
<dbReference type="Proteomes" id="UP000663864">
    <property type="component" value="Unassembled WGS sequence"/>
</dbReference>
<dbReference type="Proteomes" id="UP000663836">
    <property type="component" value="Unassembled WGS sequence"/>
</dbReference>
<dbReference type="GO" id="GO:0003677">
    <property type="term" value="F:DNA binding"/>
    <property type="evidence" value="ECO:0007669"/>
    <property type="project" value="UniProtKB-UniRule"/>
</dbReference>
<proteinExistence type="predicted"/>
<feature type="domain" description="Homeobox" evidence="6">
    <location>
        <begin position="3"/>
        <end position="63"/>
    </location>
</feature>
<dbReference type="AlphaFoldDB" id="A0A816CXH3"/>
<comment type="subcellular location">
    <subcellularLocation>
        <location evidence="4">Nucleus</location>
    </subcellularLocation>
</comment>
<accession>A0A816CXH3</accession>
<evidence type="ECO:0000313" key="11">
    <source>
        <dbReference type="Proteomes" id="UP000663870"/>
    </source>
</evidence>
<dbReference type="PROSITE" id="PS50071">
    <property type="entry name" value="HOMEOBOX_2"/>
    <property type="match status" value="1"/>
</dbReference>
<dbReference type="InterPro" id="IPR009057">
    <property type="entry name" value="Homeodomain-like_sf"/>
</dbReference>
<evidence type="ECO:0000256" key="3">
    <source>
        <dbReference type="ARBA" id="ARBA00023242"/>
    </source>
</evidence>
<dbReference type="GO" id="GO:0006355">
    <property type="term" value="P:regulation of DNA-templated transcription"/>
    <property type="evidence" value="ECO:0007669"/>
    <property type="project" value="InterPro"/>
</dbReference>
<evidence type="ECO:0000313" key="10">
    <source>
        <dbReference type="EMBL" id="CAF3912028.1"/>
    </source>
</evidence>
<evidence type="ECO:0000256" key="4">
    <source>
        <dbReference type="PROSITE-ProRule" id="PRU00108"/>
    </source>
</evidence>
<name>A0A816CXH3_9BILA</name>
<dbReference type="CDD" id="cd00086">
    <property type="entry name" value="homeodomain"/>
    <property type="match status" value="1"/>
</dbReference>
<feature type="DNA-binding region" description="Homeobox" evidence="4">
    <location>
        <begin position="5"/>
        <end position="64"/>
    </location>
</feature>
<dbReference type="Proteomes" id="UP000663870">
    <property type="component" value="Unassembled WGS sequence"/>
</dbReference>
<dbReference type="InterPro" id="IPR001356">
    <property type="entry name" value="HD"/>
</dbReference>
<keyword evidence="11" id="KW-1185">Reference proteome</keyword>
<reference evidence="9" key="1">
    <citation type="submission" date="2021-02" db="EMBL/GenBank/DDBJ databases">
        <authorList>
            <person name="Nowell W R."/>
        </authorList>
    </citation>
    <scope>NUCLEOTIDE SEQUENCE</scope>
</reference>
<keyword evidence="3 4" id="KW-0539">Nucleus</keyword>
<dbReference type="EMBL" id="CAJNOT010002190">
    <property type="protein sequence ID" value="CAF1293109.1"/>
    <property type="molecule type" value="Genomic_DNA"/>
</dbReference>
<dbReference type="Gene3D" id="1.10.10.60">
    <property type="entry name" value="Homeodomain-like"/>
    <property type="match status" value="1"/>
</dbReference>
<evidence type="ECO:0000259" key="6">
    <source>
        <dbReference type="PROSITE" id="PS50071"/>
    </source>
</evidence>
<protein>
    <recommendedName>
        <fullName evidence="6">Homeobox domain-containing protein</fullName>
    </recommendedName>
</protein>
<gene>
    <name evidence="10" type="ORF">JBS370_LOCUS21453</name>
    <name evidence="9" type="ORF">JXQ802_LOCUS51354</name>
    <name evidence="8" type="ORF">PYM288_LOCUS35116</name>
    <name evidence="7" type="ORF">ZHD862_LOCUS27556</name>
</gene>
<evidence type="ECO:0000313" key="9">
    <source>
        <dbReference type="EMBL" id="CAF1627435.1"/>
    </source>
</evidence>
<dbReference type="SMART" id="SM00389">
    <property type="entry name" value="HOX"/>
    <property type="match status" value="1"/>
</dbReference>
<sequence>MSTSKSHTREPLNTRQRSILVTFYDKNPYPSASERQQLVELTGRTSKQIQDWFSNRRRNDPKLASGRPNFISPPAPLPSTSIQPIYYYTPTPSSMSTICPCCYLIQSPAISDQSIYSPCTTFYYPPSNNTFES</sequence>
<organism evidence="9 11">
    <name type="scientific">Rotaria sordida</name>
    <dbReference type="NCBI Taxonomy" id="392033"/>
    <lineage>
        <taxon>Eukaryota</taxon>
        <taxon>Metazoa</taxon>
        <taxon>Spiralia</taxon>
        <taxon>Gnathifera</taxon>
        <taxon>Rotifera</taxon>
        <taxon>Eurotatoria</taxon>
        <taxon>Bdelloidea</taxon>
        <taxon>Philodinida</taxon>
        <taxon>Philodinidae</taxon>
        <taxon>Rotaria</taxon>
    </lineage>
</organism>
<dbReference type="GO" id="GO:0005634">
    <property type="term" value="C:nucleus"/>
    <property type="evidence" value="ECO:0007669"/>
    <property type="project" value="UniProtKB-SubCell"/>
</dbReference>
<feature type="region of interest" description="Disordered" evidence="5">
    <location>
        <begin position="50"/>
        <end position="78"/>
    </location>
</feature>
<evidence type="ECO:0000256" key="1">
    <source>
        <dbReference type="ARBA" id="ARBA00023125"/>
    </source>
</evidence>
<keyword evidence="1 4" id="KW-0238">DNA-binding</keyword>
<evidence type="ECO:0000256" key="2">
    <source>
        <dbReference type="ARBA" id="ARBA00023155"/>
    </source>
</evidence>
<dbReference type="EMBL" id="CAJOBD010002847">
    <property type="protein sequence ID" value="CAF3912028.1"/>
    <property type="molecule type" value="Genomic_DNA"/>
</dbReference>
<dbReference type="EMBL" id="CAJNOL010007352">
    <property type="protein sequence ID" value="CAF1627435.1"/>
    <property type="molecule type" value="Genomic_DNA"/>
</dbReference>